<dbReference type="EMBL" id="OVTA01000035">
    <property type="protein sequence ID" value="SPR99893.1"/>
    <property type="molecule type" value="Genomic_DNA"/>
</dbReference>
<sequence length="51" mass="6362">MEDIRGEEGIRWLYLFLKKQIHKHPSLERNREDRFEKAFDGWRRYSAVPTR</sequence>
<proteinExistence type="predicted"/>
<protein>
    <submittedName>
        <fullName evidence="1">Uncharacterized protein</fullName>
    </submittedName>
</protein>
<accession>A0A375J7F3</accession>
<organism evidence="1 2">
    <name type="scientific">Cupriavidus taiwanensis</name>
    <dbReference type="NCBI Taxonomy" id="164546"/>
    <lineage>
        <taxon>Bacteria</taxon>
        <taxon>Pseudomonadati</taxon>
        <taxon>Pseudomonadota</taxon>
        <taxon>Betaproteobacteria</taxon>
        <taxon>Burkholderiales</taxon>
        <taxon>Burkholderiaceae</taxon>
        <taxon>Cupriavidus</taxon>
    </lineage>
</organism>
<name>A0A375J7F3_9BURK</name>
<reference evidence="1 2" key="1">
    <citation type="submission" date="2018-01" db="EMBL/GenBank/DDBJ databases">
        <authorList>
            <person name="Gaut B.S."/>
            <person name="Morton B.R."/>
            <person name="Clegg M.T."/>
            <person name="Duvall M.R."/>
        </authorList>
    </citation>
    <scope>NUCLEOTIDE SEQUENCE [LARGE SCALE GENOMIC DNA]</scope>
    <source>
        <strain evidence="1">Cupriavidus taiwanensis cmp 52</strain>
    </source>
</reference>
<evidence type="ECO:0000313" key="2">
    <source>
        <dbReference type="Proteomes" id="UP000256805"/>
    </source>
</evidence>
<dbReference type="AlphaFoldDB" id="A0A375J7F3"/>
<gene>
    <name evidence="1" type="ORF">CBM2634_B120103</name>
</gene>
<dbReference type="Proteomes" id="UP000256805">
    <property type="component" value="Unassembled WGS sequence"/>
</dbReference>
<evidence type="ECO:0000313" key="1">
    <source>
        <dbReference type="EMBL" id="SPR99893.1"/>
    </source>
</evidence>